<organism evidence="2 3">
    <name type="scientific">Actinomyces denticolens</name>
    <dbReference type="NCBI Taxonomy" id="52767"/>
    <lineage>
        <taxon>Bacteria</taxon>
        <taxon>Bacillati</taxon>
        <taxon>Actinomycetota</taxon>
        <taxon>Actinomycetes</taxon>
        <taxon>Actinomycetales</taxon>
        <taxon>Actinomycetaceae</taxon>
        <taxon>Actinomyces</taxon>
    </lineage>
</organism>
<feature type="region of interest" description="Disordered" evidence="1">
    <location>
        <begin position="1"/>
        <end position="43"/>
    </location>
</feature>
<proteinExistence type="predicted"/>
<accession>A0ABY1IJB0</accession>
<protein>
    <submittedName>
        <fullName evidence="2">Uncharacterized protein</fullName>
    </submittedName>
</protein>
<gene>
    <name evidence="2" type="ORF">SAMN05216246_11710</name>
</gene>
<reference evidence="2 3" key="1">
    <citation type="submission" date="2016-11" db="EMBL/GenBank/DDBJ databases">
        <authorList>
            <person name="Varghese N."/>
            <person name="Submissions S."/>
        </authorList>
    </citation>
    <scope>NUCLEOTIDE SEQUENCE [LARGE SCALE GENOMIC DNA]</scope>
    <source>
        <strain evidence="2 3">PA</strain>
    </source>
</reference>
<feature type="compositionally biased region" description="Polar residues" evidence="1">
    <location>
        <begin position="11"/>
        <end position="25"/>
    </location>
</feature>
<comment type="caution">
    <text evidence="2">The sequence shown here is derived from an EMBL/GenBank/DDBJ whole genome shotgun (WGS) entry which is preliminary data.</text>
</comment>
<evidence type="ECO:0000313" key="2">
    <source>
        <dbReference type="EMBL" id="SHJ25889.1"/>
    </source>
</evidence>
<dbReference type="Proteomes" id="UP000184390">
    <property type="component" value="Unassembled WGS sequence"/>
</dbReference>
<sequence>MMGSTMRPMTLSETADSSAGVSLTSLLRGEEPAGVDGPGGMEDVTSRLVRAGWPAWFGLDEPMRSNSG</sequence>
<name>A0ABY1IJB0_9ACTO</name>
<dbReference type="EMBL" id="FQYL01000017">
    <property type="protein sequence ID" value="SHJ25889.1"/>
    <property type="molecule type" value="Genomic_DNA"/>
</dbReference>
<evidence type="ECO:0000256" key="1">
    <source>
        <dbReference type="SAM" id="MobiDB-lite"/>
    </source>
</evidence>
<evidence type="ECO:0000313" key="3">
    <source>
        <dbReference type="Proteomes" id="UP000184390"/>
    </source>
</evidence>
<keyword evidence="3" id="KW-1185">Reference proteome</keyword>